<dbReference type="AlphaFoldDB" id="A0A7G5MZF0"/>
<accession>A0A7G5MZF0</accession>
<evidence type="ECO:0000313" key="2">
    <source>
        <dbReference type="EMBL" id="QMW79993.1"/>
    </source>
</evidence>
<organism evidence="2 3">
    <name type="scientific">Blautia producta</name>
    <dbReference type="NCBI Taxonomy" id="33035"/>
    <lineage>
        <taxon>Bacteria</taxon>
        <taxon>Bacillati</taxon>
        <taxon>Bacillota</taxon>
        <taxon>Clostridia</taxon>
        <taxon>Lachnospirales</taxon>
        <taxon>Lachnospiraceae</taxon>
        <taxon>Blautia</taxon>
    </lineage>
</organism>
<dbReference type="EMBL" id="CP039126">
    <property type="protein sequence ID" value="QMW79993.1"/>
    <property type="molecule type" value="Genomic_DNA"/>
</dbReference>
<protein>
    <submittedName>
        <fullName evidence="2">Uncharacterized protein</fullName>
    </submittedName>
</protein>
<evidence type="ECO:0000313" key="3">
    <source>
        <dbReference type="Proteomes" id="UP000515789"/>
    </source>
</evidence>
<sequence>MLLFSTILDIKESLTKNKFIQLVIAWNQQSPHLENVIQGIVWNGEKNIRFGKENHWLDIEEYRNRNIIAVRYEKVESDGIVWDTDYIMNFDDMRMAIQLDRSYKEDALIMDSKFSTPHFITTLIENGYLKDDGRLPVVREPIQIMEDNLEILSDIINDKQRYRLPVVYVSKTVFNYNPVNVRWLSSRLKGVAHVLVEDSKQLNYKIRELCNDSNEYNGSIGVYFPHSSIKHRRFLYREYTGSDTILLDKVVKNVIQYGNSQNVDNLYTWQGVSNSLLSDRLNSQREERFIAESAKQKAEDEVDKIYDTFDEDLKKLQHQLEELTRQNESLRCENQGLRAKLNETNTVPVLNFGDEDEFYPGEIKDLILSSLENSLNNTAKKSRRSDVLRDIIESNGYLSLSEERKQTIKKLMKGYKGISGPMRQQLAELGFEVTEDGKHYKLTYFGDGRYWTTLAKTPSDNRGDKNIATNIIKYML</sequence>
<proteinExistence type="predicted"/>
<feature type="coiled-coil region" evidence="1">
    <location>
        <begin position="281"/>
        <end position="347"/>
    </location>
</feature>
<dbReference type="GeneID" id="75054601"/>
<name>A0A7G5MZF0_9FIRM</name>
<evidence type="ECO:0000256" key="1">
    <source>
        <dbReference type="SAM" id="Coils"/>
    </source>
</evidence>
<dbReference type="RefSeq" id="WP_018594122.1">
    <property type="nucleotide sequence ID" value="NZ_AP031416.1"/>
</dbReference>
<keyword evidence="1" id="KW-0175">Coiled coil</keyword>
<reference evidence="2 3" key="1">
    <citation type="submission" date="2019-04" db="EMBL/GenBank/DDBJ databases">
        <authorList>
            <person name="Schori C."/>
            <person name="Ahrens C."/>
        </authorList>
    </citation>
    <scope>NUCLEOTIDE SEQUENCE [LARGE SCALE GENOMIC DNA]</scope>
    <source>
        <strain evidence="2 3">DSM 2950</strain>
    </source>
</reference>
<dbReference type="Proteomes" id="UP000515789">
    <property type="component" value="Chromosome"/>
</dbReference>
<gene>
    <name evidence="2" type="ORF">E5259_21735</name>
</gene>